<dbReference type="InterPro" id="IPR010317">
    <property type="entry name" value="WxLIP_PGBD"/>
</dbReference>
<evidence type="ECO:0000256" key="1">
    <source>
        <dbReference type="SAM" id="Phobius"/>
    </source>
</evidence>
<evidence type="ECO:0000259" key="2">
    <source>
        <dbReference type="Pfam" id="PF06030"/>
    </source>
</evidence>
<keyword evidence="1" id="KW-0472">Membrane</keyword>
<evidence type="ECO:0000313" key="4">
    <source>
        <dbReference type="EMBL" id="QBO35539.1"/>
    </source>
</evidence>
<feature type="domain" description="WxL Interacting Protein peptidoglycan binding" evidence="2">
    <location>
        <begin position="37"/>
        <end position="155"/>
    </location>
</feature>
<evidence type="ECO:0000259" key="3">
    <source>
        <dbReference type="Pfam" id="PF11797"/>
    </source>
</evidence>
<dbReference type="NCBIfam" id="NF041738">
    <property type="entry name" value="GG_III-CTERM"/>
    <property type="match status" value="1"/>
</dbReference>
<protein>
    <submittedName>
        <fullName evidence="4">DUF916 and DUF3324 domain-containing protein</fullName>
    </submittedName>
</protein>
<proteinExistence type="predicted"/>
<reference evidence="5" key="1">
    <citation type="submission" date="2019-03" db="EMBL/GenBank/DDBJ databases">
        <title>Weissella sp. 26KH-42 Genome sequencing.</title>
        <authorList>
            <person name="Heo J."/>
            <person name="Kim S.-J."/>
            <person name="Kim J.-S."/>
            <person name="Hong S.-B."/>
            <person name="Kwon S.-W."/>
        </authorList>
    </citation>
    <scope>NUCLEOTIDE SEQUENCE [LARGE SCALE GENOMIC DNA]</scope>
    <source>
        <strain evidence="5">26KH-42</strain>
    </source>
</reference>
<dbReference type="OrthoDB" id="2365961at2"/>
<keyword evidence="1" id="KW-1133">Transmembrane helix</keyword>
<dbReference type="AlphaFoldDB" id="A0A4P6YS83"/>
<name>A0A4P6YS83_9LACO</name>
<gene>
    <name evidence="4" type="ORF">EQG49_03235</name>
</gene>
<dbReference type="Proteomes" id="UP000292886">
    <property type="component" value="Chromosome"/>
</dbReference>
<dbReference type="Pfam" id="PF11797">
    <property type="entry name" value="WxLIP_HBD"/>
    <property type="match status" value="1"/>
</dbReference>
<feature type="transmembrane region" description="Helical" evidence="1">
    <location>
        <begin position="311"/>
        <end position="332"/>
    </location>
</feature>
<keyword evidence="1" id="KW-0812">Transmembrane</keyword>
<dbReference type="Pfam" id="PF06030">
    <property type="entry name" value="WxLIP_PGBD"/>
    <property type="match status" value="1"/>
</dbReference>
<evidence type="ECO:0000313" key="5">
    <source>
        <dbReference type="Proteomes" id="UP000292886"/>
    </source>
</evidence>
<organism evidence="4 5">
    <name type="scientific">Periweissella cryptocerci</name>
    <dbReference type="NCBI Taxonomy" id="2506420"/>
    <lineage>
        <taxon>Bacteria</taxon>
        <taxon>Bacillati</taxon>
        <taxon>Bacillota</taxon>
        <taxon>Bacilli</taxon>
        <taxon>Lactobacillales</taxon>
        <taxon>Lactobacillaceae</taxon>
        <taxon>Periweissella</taxon>
    </lineage>
</organism>
<feature type="domain" description="WxL Interacting Protein host binding" evidence="3">
    <location>
        <begin position="166"/>
        <end position="302"/>
    </location>
</feature>
<accession>A0A4P6YS83</accession>
<sequence length="351" mass="38728">MGRMNMSKLTKILLAIAATIAMFIGATTIGHASALPFSVNPILPKNQVNSLHTYFDLKVKPGSTQTLKVVLVNETKKAVQVKPIINAAKTNVNGVVDYTAPSLKLDGSAPADMANILKTTRSVKIPAKSKTTVTFKLQVPQKKFKGVLAGGITFKPVEGKQTNAAKGMSIINRYAYVVGIVLRESNQPVKPVMKLTKVQPAQINYRNVISSALVNKTATYLNQVKVITKVTKQGNQKVLYSAKKAGMQIAPNSQFNFPTQLNGKDLVAGKYRMDLKLISGLSTWHFKRDFTINGAKARALNRKDVTIKHNYTWWFIVAGVVLLLLVIFFIYLRMKKKEKELRAIIAEQGDK</sequence>
<dbReference type="InterPro" id="IPR021759">
    <property type="entry name" value="WxLIP_HBD"/>
</dbReference>
<dbReference type="EMBL" id="CP037940">
    <property type="protein sequence ID" value="QBO35539.1"/>
    <property type="molecule type" value="Genomic_DNA"/>
</dbReference>
<keyword evidence="5" id="KW-1185">Reference proteome</keyword>
<dbReference type="KEGG" id="wei:EQG49_03235"/>